<protein>
    <submittedName>
        <fullName evidence="1">Uncharacterized protein</fullName>
    </submittedName>
</protein>
<accession>A0A2G2XZD1</accession>
<name>A0A2G2XZD1_CAPAN</name>
<reference evidence="1 2" key="2">
    <citation type="journal article" date="2017" name="Genome Biol.">
        <title>New reference genome sequences of hot pepper reveal the massive evolution of plant disease-resistance genes by retroduplication.</title>
        <authorList>
            <person name="Kim S."/>
            <person name="Park J."/>
            <person name="Yeom S.I."/>
            <person name="Kim Y.M."/>
            <person name="Seo E."/>
            <person name="Kim K.T."/>
            <person name="Kim M.S."/>
            <person name="Lee J.M."/>
            <person name="Cheong K."/>
            <person name="Shin H.S."/>
            <person name="Kim S.B."/>
            <person name="Han K."/>
            <person name="Lee J."/>
            <person name="Park M."/>
            <person name="Lee H.A."/>
            <person name="Lee H.Y."/>
            <person name="Lee Y."/>
            <person name="Oh S."/>
            <person name="Lee J.H."/>
            <person name="Choi E."/>
            <person name="Choi E."/>
            <person name="Lee S.E."/>
            <person name="Jeon J."/>
            <person name="Kim H."/>
            <person name="Choi G."/>
            <person name="Song H."/>
            <person name="Lee J."/>
            <person name="Lee S.C."/>
            <person name="Kwon J.K."/>
            <person name="Lee H.Y."/>
            <person name="Koo N."/>
            <person name="Hong Y."/>
            <person name="Kim R.W."/>
            <person name="Kang W.H."/>
            <person name="Huh J.H."/>
            <person name="Kang B.C."/>
            <person name="Yang T.J."/>
            <person name="Lee Y.H."/>
            <person name="Bennetzen J.L."/>
            <person name="Choi D."/>
        </authorList>
    </citation>
    <scope>NUCLEOTIDE SEQUENCE [LARGE SCALE GENOMIC DNA]</scope>
    <source>
        <strain evidence="2">cv. CM334</strain>
    </source>
</reference>
<dbReference type="PANTHER" id="PTHR15140">
    <property type="entry name" value="TUBULIN-SPECIFIC CHAPERONE E"/>
    <property type="match status" value="1"/>
</dbReference>
<sequence>MGSYVLLGQDHFKLLRVLDLGRLKLTSAPRELSDLVSLRYFAVRSSVVIQYLPIYRLLNLQTFSFLLDDGSPSRTKTMQLPNGIWKMSQLRHVNCRSIYVYSPPKISADDVKYRVLENSQSVTGLSPLCCTKEIFHGIKNLIELHQCSSSLVNSAERIRQEQLEILGNDMLKVEAVDTIRVKERKIRAPAMRRVRERTRPQWPI</sequence>
<dbReference type="PANTHER" id="PTHR15140:SF33">
    <property type="entry name" value="LATE BLIGHT RESISTANCE PROTEIN HOMOLOG R1A-3 ISOFORM X1"/>
    <property type="match status" value="1"/>
</dbReference>
<dbReference type="Gramene" id="PHT62853">
    <property type="protein sequence ID" value="PHT62853"/>
    <property type="gene ID" value="T459_33301"/>
</dbReference>
<comment type="caution">
    <text evidence="1">The sequence shown here is derived from an EMBL/GenBank/DDBJ whole genome shotgun (WGS) entry which is preliminary data.</text>
</comment>
<evidence type="ECO:0000313" key="2">
    <source>
        <dbReference type="Proteomes" id="UP000222542"/>
    </source>
</evidence>
<evidence type="ECO:0000313" key="1">
    <source>
        <dbReference type="EMBL" id="PHT62853.1"/>
    </source>
</evidence>
<reference evidence="1 2" key="1">
    <citation type="journal article" date="2014" name="Nat. Genet.">
        <title>Genome sequence of the hot pepper provides insights into the evolution of pungency in Capsicum species.</title>
        <authorList>
            <person name="Kim S."/>
            <person name="Park M."/>
            <person name="Yeom S.I."/>
            <person name="Kim Y.M."/>
            <person name="Lee J.M."/>
            <person name="Lee H.A."/>
            <person name="Seo E."/>
            <person name="Choi J."/>
            <person name="Cheong K."/>
            <person name="Kim K.T."/>
            <person name="Jung K."/>
            <person name="Lee G.W."/>
            <person name="Oh S.K."/>
            <person name="Bae C."/>
            <person name="Kim S.B."/>
            <person name="Lee H.Y."/>
            <person name="Kim S.Y."/>
            <person name="Kim M.S."/>
            <person name="Kang B.C."/>
            <person name="Jo Y.D."/>
            <person name="Yang H.B."/>
            <person name="Jeong H.J."/>
            <person name="Kang W.H."/>
            <person name="Kwon J.K."/>
            <person name="Shin C."/>
            <person name="Lim J.Y."/>
            <person name="Park J.H."/>
            <person name="Huh J.H."/>
            <person name="Kim J.S."/>
            <person name="Kim B.D."/>
            <person name="Cohen O."/>
            <person name="Paran I."/>
            <person name="Suh M.C."/>
            <person name="Lee S.B."/>
            <person name="Kim Y.K."/>
            <person name="Shin Y."/>
            <person name="Noh S.J."/>
            <person name="Park J."/>
            <person name="Seo Y.S."/>
            <person name="Kwon S.Y."/>
            <person name="Kim H.A."/>
            <person name="Park J.M."/>
            <person name="Kim H.J."/>
            <person name="Choi S.B."/>
            <person name="Bosland P.W."/>
            <person name="Reeves G."/>
            <person name="Jo S.H."/>
            <person name="Lee B.W."/>
            <person name="Cho H.T."/>
            <person name="Choi H.S."/>
            <person name="Lee M.S."/>
            <person name="Yu Y."/>
            <person name="Do Choi Y."/>
            <person name="Park B.S."/>
            <person name="van Deynze A."/>
            <person name="Ashrafi H."/>
            <person name="Hill T."/>
            <person name="Kim W.T."/>
            <person name="Pai H.S."/>
            <person name="Ahn H.K."/>
            <person name="Yeam I."/>
            <person name="Giovannoni J.J."/>
            <person name="Rose J.K."/>
            <person name="Sorensen I."/>
            <person name="Lee S.J."/>
            <person name="Kim R.W."/>
            <person name="Choi I.Y."/>
            <person name="Choi B.S."/>
            <person name="Lim J.S."/>
            <person name="Lee Y.H."/>
            <person name="Choi D."/>
        </authorList>
    </citation>
    <scope>NUCLEOTIDE SEQUENCE [LARGE SCALE GENOMIC DNA]</scope>
    <source>
        <strain evidence="2">cv. CM334</strain>
    </source>
</reference>
<keyword evidence="2" id="KW-1185">Reference proteome</keyword>
<organism evidence="1 2">
    <name type="scientific">Capsicum annuum</name>
    <name type="common">Capsicum pepper</name>
    <dbReference type="NCBI Taxonomy" id="4072"/>
    <lineage>
        <taxon>Eukaryota</taxon>
        <taxon>Viridiplantae</taxon>
        <taxon>Streptophyta</taxon>
        <taxon>Embryophyta</taxon>
        <taxon>Tracheophyta</taxon>
        <taxon>Spermatophyta</taxon>
        <taxon>Magnoliopsida</taxon>
        <taxon>eudicotyledons</taxon>
        <taxon>Gunneridae</taxon>
        <taxon>Pentapetalae</taxon>
        <taxon>asterids</taxon>
        <taxon>lamiids</taxon>
        <taxon>Solanales</taxon>
        <taxon>Solanaceae</taxon>
        <taxon>Solanoideae</taxon>
        <taxon>Capsiceae</taxon>
        <taxon>Capsicum</taxon>
    </lineage>
</organism>
<dbReference type="AlphaFoldDB" id="A0A2G2XZD1"/>
<proteinExistence type="predicted"/>
<gene>
    <name evidence="1" type="ORF">T459_33301</name>
</gene>
<dbReference type="Proteomes" id="UP000222542">
    <property type="component" value="Unassembled WGS sequence"/>
</dbReference>
<dbReference type="SUPFAM" id="SSF52058">
    <property type="entry name" value="L domain-like"/>
    <property type="match status" value="1"/>
</dbReference>
<dbReference type="Gene3D" id="3.80.10.10">
    <property type="entry name" value="Ribonuclease Inhibitor"/>
    <property type="match status" value="1"/>
</dbReference>
<dbReference type="InterPro" id="IPR032675">
    <property type="entry name" value="LRR_dom_sf"/>
</dbReference>
<dbReference type="EMBL" id="AYRZ02000054">
    <property type="protein sequence ID" value="PHT62853.1"/>
    <property type="molecule type" value="Genomic_DNA"/>
</dbReference>